<reference evidence="7" key="2">
    <citation type="submission" date="2025-08" db="UniProtKB">
        <authorList>
            <consortium name="RefSeq"/>
        </authorList>
    </citation>
    <scope>IDENTIFICATION</scope>
</reference>
<evidence type="ECO:0000256" key="4">
    <source>
        <dbReference type="ARBA" id="ARBA00023136"/>
    </source>
</evidence>
<dbReference type="KEGG" id="ang:An02g00530"/>
<dbReference type="PANTHER" id="PTHR31465:SF15">
    <property type="entry name" value="LIPID TRANSPORTER ATNI-RELATED"/>
    <property type="match status" value="1"/>
</dbReference>
<evidence type="ECO:0000256" key="5">
    <source>
        <dbReference type="SAM" id="MobiDB-lite"/>
    </source>
</evidence>
<feature type="transmembrane region" description="Helical" evidence="6">
    <location>
        <begin position="76"/>
        <end position="97"/>
    </location>
</feature>
<comment type="subcellular location">
    <subcellularLocation>
        <location evidence="1">Membrane</location>
        <topology evidence="1">Multi-pass membrane protein</topology>
    </subcellularLocation>
</comment>
<feature type="region of interest" description="Disordered" evidence="5">
    <location>
        <begin position="344"/>
        <end position="365"/>
    </location>
</feature>
<keyword evidence="4 6" id="KW-0472">Membrane</keyword>
<feature type="transmembrane region" description="Helical" evidence="6">
    <location>
        <begin position="173"/>
        <end position="191"/>
    </location>
</feature>
<dbReference type="Pfam" id="PF04479">
    <property type="entry name" value="RTA1"/>
    <property type="match status" value="1"/>
</dbReference>
<dbReference type="GeneID" id="4978534"/>
<reference evidence="7" key="1">
    <citation type="submission" date="2025-02" db="EMBL/GenBank/DDBJ databases">
        <authorList>
            <consortium name="NCBI Genome Project"/>
        </authorList>
    </citation>
    <scope>NUCLEOTIDE SEQUENCE</scope>
</reference>
<evidence type="ECO:0000256" key="3">
    <source>
        <dbReference type="ARBA" id="ARBA00022989"/>
    </source>
</evidence>
<name>A0AAJ8BZ35_ASPNG</name>
<evidence type="ECO:0000256" key="2">
    <source>
        <dbReference type="ARBA" id="ARBA00022692"/>
    </source>
</evidence>
<feature type="transmembrane region" description="Helical" evidence="6">
    <location>
        <begin position="203"/>
        <end position="227"/>
    </location>
</feature>
<accession>A0AAJ8BZ35</accession>
<feature type="compositionally biased region" description="Basic residues" evidence="5">
    <location>
        <begin position="344"/>
        <end position="353"/>
    </location>
</feature>
<feature type="transmembrane region" description="Helical" evidence="6">
    <location>
        <begin position="134"/>
        <end position="153"/>
    </location>
</feature>
<evidence type="ECO:0000313" key="7">
    <source>
        <dbReference type="RefSeq" id="XP_059605954.1"/>
    </source>
</evidence>
<keyword evidence="2 6" id="KW-0812">Transmembrane</keyword>
<dbReference type="RefSeq" id="XP_059605954.1">
    <property type="nucleotide sequence ID" value="XM_059746007.1"/>
</dbReference>
<proteinExistence type="predicted"/>
<evidence type="ECO:0000256" key="6">
    <source>
        <dbReference type="SAM" id="Phobius"/>
    </source>
</evidence>
<sequence>MSTTTTSIASATSALASSTQTCTNPKPGKNGYLPPEACDSILLYVPSLAAAVLFCVLYGLTLICHGVQAYLYKKRYAWVIMMGATWELLAFIFRALLTRQQNNSNWDTVYTIMFLLAPLCMLPPSPLSPLPTPLTNLTGINAFLYMTLGRLIYFFTPDQQLAGITARRYGRLFVWLDIFAFLVQLGGAAITTETGVPTSRIMLGVHIYMGGIGLQELFVLIFTGLVIHLHRKLIHYEQAGILSPGGVVGMSMSRHKPLPWRWLFYVMYSALGMITIRIIFRLCQYSQGTDPNNPVLTHEAYEYVFDAVPMFIALALLNVVHPGRVLQGPESEFPRVSRAEKKRLKREKKQLKRERKEAKRMEKEMRKGGKGGWWWKRGRESETFEIIPMQEEVEGRV</sequence>
<dbReference type="AlphaFoldDB" id="A0AAJ8BZ35"/>
<keyword evidence="3 6" id="KW-1133">Transmembrane helix</keyword>
<organism evidence="7">
    <name type="scientific">Aspergillus niger</name>
    <dbReference type="NCBI Taxonomy" id="5061"/>
    <lineage>
        <taxon>Eukaryota</taxon>
        <taxon>Fungi</taxon>
        <taxon>Dikarya</taxon>
        <taxon>Ascomycota</taxon>
        <taxon>Pezizomycotina</taxon>
        <taxon>Eurotiomycetes</taxon>
        <taxon>Eurotiomycetidae</taxon>
        <taxon>Eurotiales</taxon>
        <taxon>Aspergillaceae</taxon>
        <taxon>Aspergillus</taxon>
        <taxon>Aspergillus subgen. Circumdati</taxon>
    </lineage>
</organism>
<dbReference type="PANTHER" id="PTHR31465">
    <property type="entry name" value="PROTEIN RTA1-RELATED"/>
    <property type="match status" value="1"/>
</dbReference>
<dbReference type="GO" id="GO:0016020">
    <property type="term" value="C:membrane"/>
    <property type="evidence" value="ECO:0007669"/>
    <property type="project" value="UniProtKB-SubCell"/>
</dbReference>
<dbReference type="InterPro" id="IPR007568">
    <property type="entry name" value="RTA1"/>
</dbReference>
<gene>
    <name evidence="7" type="ORF">An02g00530</name>
</gene>
<evidence type="ECO:0000256" key="1">
    <source>
        <dbReference type="ARBA" id="ARBA00004141"/>
    </source>
</evidence>
<feature type="transmembrane region" description="Helical" evidence="6">
    <location>
        <begin position="262"/>
        <end position="280"/>
    </location>
</feature>
<evidence type="ECO:0008006" key="8">
    <source>
        <dbReference type="Google" id="ProtNLM"/>
    </source>
</evidence>
<dbReference type="VEuPathDB" id="FungiDB:An02g00530"/>
<feature type="compositionally biased region" description="Basic and acidic residues" evidence="5">
    <location>
        <begin position="354"/>
        <end position="365"/>
    </location>
</feature>
<protein>
    <recommendedName>
        <fullName evidence="8">RTA1 domain protein</fullName>
    </recommendedName>
</protein>
<feature type="transmembrane region" description="Helical" evidence="6">
    <location>
        <begin position="43"/>
        <end position="64"/>
    </location>
</feature>